<dbReference type="PANTHER" id="PTHR43333">
    <property type="entry name" value="2-HACID_DH_C DOMAIN-CONTAINING PROTEIN"/>
    <property type="match status" value="1"/>
</dbReference>
<dbReference type="OrthoDB" id="9787219at2"/>
<dbReference type="RefSeq" id="WP_073326556.1">
    <property type="nucleotide sequence ID" value="NZ_FQYO01000002.1"/>
</dbReference>
<keyword evidence="5" id="KW-1185">Reference proteome</keyword>
<dbReference type="PROSITE" id="PS00671">
    <property type="entry name" value="D_2_HYDROXYACID_DH_3"/>
    <property type="match status" value="1"/>
</dbReference>
<gene>
    <name evidence="4" type="ORF">SAMN05444417_0809</name>
</gene>
<feature type="domain" description="D-isomer specific 2-hydroxyacid dehydrogenase NAD-binding" evidence="3">
    <location>
        <begin position="102"/>
        <end position="273"/>
    </location>
</feature>
<dbReference type="SUPFAM" id="SSF51735">
    <property type="entry name" value="NAD(P)-binding Rossmann-fold domains"/>
    <property type="match status" value="1"/>
</dbReference>
<name>A0A1M6BRS4_9RHOB</name>
<organism evidence="4 5">
    <name type="scientific">Wenxinia saemankumensis</name>
    <dbReference type="NCBI Taxonomy" id="1447782"/>
    <lineage>
        <taxon>Bacteria</taxon>
        <taxon>Pseudomonadati</taxon>
        <taxon>Pseudomonadota</taxon>
        <taxon>Alphaproteobacteria</taxon>
        <taxon>Rhodobacterales</taxon>
        <taxon>Roseobacteraceae</taxon>
        <taxon>Wenxinia</taxon>
    </lineage>
</organism>
<evidence type="ECO:0000313" key="5">
    <source>
        <dbReference type="Proteomes" id="UP000184292"/>
    </source>
</evidence>
<evidence type="ECO:0000256" key="1">
    <source>
        <dbReference type="ARBA" id="ARBA00023002"/>
    </source>
</evidence>
<dbReference type="GO" id="GO:0051287">
    <property type="term" value="F:NAD binding"/>
    <property type="evidence" value="ECO:0007669"/>
    <property type="project" value="InterPro"/>
</dbReference>
<dbReference type="InterPro" id="IPR029753">
    <property type="entry name" value="D-isomer_DH_CS"/>
</dbReference>
<evidence type="ECO:0000313" key="4">
    <source>
        <dbReference type="EMBL" id="SHI51228.1"/>
    </source>
</evidence>
<accession>A0A1M6BRS4</accession>
<dbReference type="CDD" id="cd12164">
    <property type="entry name" value="GDH_like_2"/>
    <property type="match status" value="1"/>
</dbReference>
<sequence>MIRICIASKGDREGLARMFRQELPEAEVLTDPAATGDAPVPYIVVGRPDPGTIASVPGVEVVLSLNAGVEHLLASGEVPDGMPIVRMVDDGLARGMTEWVLAQVMAWHRNILHYHRIQPEARWAPERERLADERTICVLGAGALGTPAARALAALGFMTRVWSRSGGAVEGCEAFGAEALGEAVAGADVLVNLLPLTEATRDIVDAALLARLAPGAFFVNGARGAHVVDADLIAALDSGRLSCAALDVFRTEPLPKDDPLWRHPNVLVSPHVAAPTHPGPAVAEMAANIRRHQAGEPMHNVVDRAAGY</sequence>
<dbReference type="STRING" id="1447782.SAMN05444417_0809"/>
<keyword evidence="2" id="KW-0520">NAD</keyword>
<dbReference type="EMBL" id="FQYO01000002">
    <property type="protein sequence ID" value="SHI51228.1"/>
    <property type="molecule type" value="Genomic_DNA"/>
</dbReference>
<proteinExistence type="predicted"/>
<dbReference type="PANTHER" id="PTHR43333:SF1">
    <property type="entry name" value="D-ISOMER SPECIFIC 2-HYDROXYACID DEHYDROGENASE NAD-BINDING DOMAIN-CONTAINING PROTEIN"/>
    <property type="match status" value="1"/>
</dbReference>
<evidence type="ECO:0000259" key="3">
    <source>
        <dbReference type="Pfam" id="PF02826"/>
    </source>
</evidence>
<protein>
    <submittedName>
        <fullName evidence="4">Glyoxylate/hydroxypyruvate reductase A</fullName>
    </submittedName>
</protein>
<dbReference type="Proteomes" id="UP000184292">
    <property type="component" value="Unassembled WGS sequence"/>
</dbReference>
<reference evidence="4 5" key="1">
    <citation type="submission" date="2016-11" db="EMBL/GenBank/DDBJ databases">
        <authorList>
            <person name="Jaros S."/>
            <person name="Januszkiewicz K."/>
            <person name="Wedrychowicz H."/>
        </authorList>
    </citation>
    <scope>NUCLEOTIDE SEQUENCE [LARGE SCALE GENOMIC DNA]</scope>
    <source>
        <strain evidence="4 5">DSM 100565</strain>
    </source>
</reference>
<dbReference type="Pfam" id="PF02826">
    <property type="entry name" value="2-Hacid_dh_C"/>
    <property type="match status" value="1"/>
</dbReference>
<dbReference type="AlphaFoldDB" id="A0A1M6BRS4"/>
<dbReference type="InterPro" id="IPR036291">
    <property type="entry name" value="NAD(P)-bd_dom_sf"/>
</dbReference>
<dbReference type="GO" id="GO:0016616">
    <property type="term" value="F:oxidoreductase activity, acting on the CH-OH group of donors, NAD or NADP as acceptor"/>
    <property type="evidence" value="ECO:0007669"/>
    <property type="project" value="UniProtKB-ARBA"/>
</dbReference>
<keyword evidence="1" id="KW-0560">Oxidoreductase</keyword>
<keyword evidence="4" id="KW-0670">Pyruvate</keyword>
<dbReference type="InterPro" id="IPR006140">
    <property type="entry name" value="D-isomer_DH_NAD-bd"/>
</dbReference>
<dbReference type="Gene3D" id="3.40.50.720">
    <property type="entry name" value="NAD(P)-binding Rossmann-like Domain"/>
    <property type="match status" value="2"/>
</dbReference>
<evidence type="ECO:0000256" key="2">
    <source>
        <dbReference type="ARBA" id="ARBA00023027"/>
    </source>
</evidence>